<dbReference type="PANTHER" id="PTHR10859:SF91">
    <property type="entry name" value="DOLICHYL-PHOSPHATE BETA-GLUCOSYLTRANSFERASE"/>
    <property type="match status" value="1"/>
</dbReference>
<comment type="caution">
    <text evidence="2">The sequence shown here is derived from an EMBL/GenBank/DDBJ whole genome shotgun (WGS) entry which is preliminary data.</text>
</comment>
<keyword evidence="3" id="KW-1185">Reference proteome</keyword>
<dbReference type="RefSeq" id="WP_346754907.1">
    <property type="nucleotide sequence ID" value="NZ_JAUJEA010000013.1"/>
</dbReference>
<keyword evidence="2" id="KW-0328">Glycosyltransferase</keyword>
<dbReference type="GO" id="GO:0016757">
    <property type="term" value="F:glycosyltransferase activity"/>
    <property type="evidence" value="ECO:0007669"/>
    <property type="project" value="UniProtKB-KW"/>
</dbReference>
<dbReference type="PANTHER" id="PTHR10859">
    <property type="entry name" value="GLYCOSYL TRANSFERASE"/>
    <property type="match status" value="1"/>
</dbReference>
<accession>A0ABT8KZQ9</accession>
<gene>
    <name evidence="2" type="ORF">QQ008_26070</name>
</gene>
<sequence length="266" mass="31233">MIPEKIDTCIVIPCFNEEAGLDLQTYRSFVLNSPNTMLCFVNDGSTDNTADMLQEIAWGLEQQVHILSLKRNVGKAEAVRKGILHCNTYYDHLFIGYLDADLSTTLNEFQEMTNYLKEGVDFAFGSRIMKIGSVIERNNFRFFTGRIIATFISKILDIRVYDTQCGCKIFTKELSNLLFKERFISRWLFDVELFFRMLLKYDKKTALIKMIEVPLKRWIDEGNSKVKISYFFKLWIDLFKINSYYKTLLHEYSGQPILRQESYAQR</sequence>
<dbReference type="InterPro" id="IPR001173">
    <property type="entry name" value="Glyco_trans_2-like"/>
</dbReference>
<dbReference type="Gene3D" id="3.90.550.10">
    <property type="entry name" value="Spore Coat Polysaccharide Biosynthesis Protein SpsA, Chain A"/>
    <property type="match status" value="1"/>
</dbReference>
<reference evidence="2" key="1">
    <citation type="submission" date="2023-06" db="EMBL/GenBank/DDBJ databases">
        <title>Genomic of Parafulvivirga corallium.</title>
        <authorList>
            <person name="Wang G."/>
        </authorList>
    </citation>
    <scope>NUCLEOTIDE SEQUENCE</scope>
    <source>
        <strain evidence="2">BMA10</strain>
    </source>
</reference>
<evidence type="ECO:0000259" key="1">
    <source>
        <dbReference type="Pfam" id="PF00535"/>
    </source>
</evidence>
<proteinExistence type="predicted"/>
<feature type="domain" description="Glycosyltransferase 2-like" evidence="1">
    <location>
        <begin position="9"/>
        <end position="174"/>
    </location>
</feature>
<dbReference type="SUPFAM" id="SSF53448">
    <property type="entry name" value="Nucleotide-diphospho-sugar transferases"/>
    <property type="match status" value="1"/>
</dbReference>
<keyword evidence="2" id="KW-0808">Transferase</keyword>
<dbReference type="InterPro" id="IPR029044">
    <property type="entry name" value="Nucleotide-diphossugar_trans"/>
</dbReference>
<evidence type="ECO:0000313" key="2">
    <source>
        <dbReference type="EMBL" id="MDN5204885.1"/>
    </source>
</evidence>
<dbReference type="Pfam" id="PF00535">
    <property type="entry name" value="Glycos_transf_2"/>
    <property type="match status" value="1"/>
</dbReference>
<protein>
    <submittedName>
        <fullName evidence="2">Glycosyltransferase</fullName>
        <ecNumber evidence="2">2.4.-.-</ecNumber>
    </submittedName>
</protein>
<organism evidence="2 3">
    <name type="scientific">Splendidivirga corallicola</name>
    <dbReference type="NCBI Taxonomy" id="3051826"/>
    <lineage>
        <taxon>Bacteria</taxon>
        <taxon>Pseudomonadati</taxon>
        <taxon>Bacteroidota</taxon>
        <taxon>Cytophagia</taxon>
        <taxon>Cytophagales</taxon>
        <taxon>Splendidivirgaceae</taxon>
        <taxon>Splendidivirga</taxon>
    </lineage>
</organism>
<evidence type="ECO:0000313" key="3">
    <source>
        <dbReference type="Proteomes" id="UP001172082"/>
    </source>
</evidence>
<dbReference type="EMBL" id="JAUJEA010000013">
    <property type="protein sequence ID" value="MDN5204885.1"/>
    <property type="molecule type" value="Genomic_DNA"/>
</dbReference>
<dbReference type="EC" id="2.4.-.-" evidence="2"/>
<name>A0ABT8KZQ9_9BACT</name>
<dbReference type="Proteomes" id="UP001172082">
    <property type="component" value="Unassembled WGS sequence"/>
</dbReference>